<protein>
    <submittedName>
        <fullName evidence="15">Uncharacterized protein</fullName>
    </submittedName>
</protein>
<dbReference type="PANTHER" id="PTHR45008:SF1">
    <property type="entry name" value="PTS SYSTEM GLUCOSE-SPECIFIC EIIA COMPONENT"/>
    <property type="match status" value="1"/>
</dbReference>
<dbReference type="InterPro" id="IPR011055">
    <property type="entry name" value="Dup_hybrid_motif"/>
</dbReference>
<dbReference type="InterPro" id="IPR036878">
    <property type="entry name" value="Glu_permease_IIB"/>
</dbReference>
<feature type="domain" description="PTS EIIB type-1" evidence="14">
    <location>
        <begin position="85"/>
        <end position="166"/>
    </location>
</feature>
<dbReference type="HOGENOM" id="CLU_012312_0_0_9"/>
<feature type="domain" description="PTS EIIA type-1" evidence="13">
    <location>
        <begin position="208"/>
        <end position="289"/>
    </location>
</feature>
<keyword evidence="6" id="KW-0598">Phosphotransferase system</keyword>
<dbReference type="InterPro" id="IPR018113">
    <property type="entry name" value="PTrfase_EIIB_Cys"/>
</dbReference>
<keyword evidence="3" id="KW-1003">Cell membrane</keyword>
<keyword evidence="7 12" id="KW-0812">Transmembrane</keyword>
<keyword evidence="2" id="KW-0813">Transport</keyword>
<evidence type="ECO:0000256" key="1">
    <source>
        <dbReference type="ARBA" id="ARBA00004496"/>
    </source>
</evidence>
<gene>
    <name evidence="15" type="ordered locus">FI9785_1620</name>
</gene>
<comment type="subcellular location">
    <subcellularLocation>
        <location evidence="1">Cytoplasm</location>
    </subcellularLocation>
</comment>
<accession>D0R5W0</accession>
<feature type="active site" description="Phosphocysteine intermediate; for EIIB activity" evidence="11">
    <location>
        <position position="107"/>
    </location>
</feature>
<dbReference type="Gene3D" id="2.70.70.10">
    <property type="entry name" value="Glucose Permease (Domain IIA)"/>
    <property type="match status" value="1"/>
</dbReference>
<evidence type="ECO:0000256" key="6">
    <source>
        <dbReference type="ARBA" id="ARBA00022683"/>
    </source>
</evidence>
<keyword evidence="8" id="KW-0418">Kinase</keyword>
<keyword evidence="9 12" id="KW-1133">Transmembrane helix</keyword>
<dbReference type="KEGG" id="ljf:FI9785_1620"/>
<keyword evidence="10 12" id="KW-0472">Membrane</keyword>
<dbReference type="SUPFAM" id="SSF51261">
    <property type="entry name" value="Duplicated hybrid motif"/>
    <property type="match status" value="1"/>
</dbReference>
<sequence length="289" mass="32020">MNIRIGNSFSGGLIDYLLFGVLQGKDKTNWPNVLIMGVIWFFLYFFIFTFCIKKFHVGILGMVVEENKDAEKIMSNSPKTDDKIYNESCEIIISLGGLENIETVSACATRLRISLKDNSLVNDDVFKMLGTPGVLKVAGSVQDIFGGKADLYSQEINDIIAHPDMQPVNNPQVDKVPNSQSNSVHKSEDVIFKAPIKGTFEDISQVNDEVFSQKMMGEGFAIKPENGKIYSPVTATVVSIFKTKHAVGLKTESGLEVMLHLGIDTVELEGKPFTFQDINFIIILLSIIK</sequence>
<keyword evidence="4" id="KW-0762">Sugar transport</keyword>
<dbReference type="Gene3D" id="3.30.1360.60">
    <property type="entry name" value="Glucose permease domain IIB"/>
    <property type="match status" value="1"/>
</dbReference>
<evidence type="ECO:0000256" key="8">
    <source>
        <dbReference type="ARBA" id="ARBA00022777"/>
    </source>
</evidence>
<dbReference type="InterPro" id="IPR050890">
    <property type="entry name" value="PTS_EIIA_component"/>
</dbReference>
<dbReference type="GO" id="GO:0005737">
    <property type="term" value="C:cytoplasm"/>
    <property type="evidence" value="ECO:0007669"/>
    <property type="project" value="UniProtKB-SubCell"/>
</dbReference>
<reference evidence="15 16" key="1">
    <citation type="journal article" date="2009" name="J. Bacteriol.">
        <title>Complete genome sequence of Lactobacillus johnsonii FI9785, a competitive exclusion agent against pathogens in poultry.</title>
        <authorList>
            <person name="Wegmann U."/>
            <person name="Overweg K."/>
            <person name="Horn N."/>
            <person name="Goesmann A."/>
            <person name="Narbad A."/>
            <person name="Gasson M.J."/>
            <person name="Shearman C."/>
        </authorList>
    </citation>
    <scope>NUCLEOTIDE SEQUENCE [LARGE SCALE GENOMIC DNA]</scope>
    <source>
        <strain evidence="15 16">FI9785</strain>
    </source>
</reference>
<organism evidence="15 16">
    <name type="scientific">Lactobacillus johnsonii (strain FI9785)</name>
    <dbReference type="NCBI Taxonomy" id="633699"/>
    <lineage>
        <taxon>Bacteria</taxon>
        <taxon>Bacillati</taxon>
        <taxon>Bacillota</taxon>
        <taxon>Bacilli</taxon>
        <taxon>Lactobacillales</taxon>
        <taxon>Lactobacillaceae</taxon>
        <taxon>Lactobacillus</taxon>
    </lineage>
</organism>
<dbReference type="EMBL" id="FN298497">
    <property type="protein sequence ID" value="CAX67473.1"/>
    <property type="molecule type" value="Genomic_DNA"/>
</dbReference>
<dbReference type="PROSITE" id="PS00371">
    <property type="entry name" value="PTS_EIIA_TYPE_1_HIS"/>
    <property type="match status" value="1"/>
</dbReference>
<dbReference type="NCBIfam" id="TIGR00830">
    <property type="entry name" value="PTBA"/>
    <property type="match status" value="1"/>
</dbReference>
<dbReference type="GO" id="GO:0009401">
    <property type="term" value="P:phosphoenolpyruvate-dependent sugar phosphotransferase system"/>
    <property type="evidence" value="ECO:0007669"/>
    <property type="project" value="UniProtKB-KW"/>
</dbReference>
<evidence type="ECO:0000256" key="2">
    <source>
        <dbReference type="ARBA" id="ARBA00022448"/>
    </source>
</evidence>
<dbReference type="Proteomes" id="UP000002627">
    <property type="component" value="Chromosome"/>
</dbReference>
<dbReference type="PROSITE" id="PS01035">
    <property type="entry name" value="PTS_EIIB_TYPE_1_CYS"/>
    <property type="match status" value="1"/>
</dbReference>
<evidence type="ECO:0000256" key="12">
    <source>
        <dbReference type="SAM" id="Phobius"/>
    </source>
</evidence>
<evidence type="ECO:0000256" key="10">
    <source>
        <dbReference type="ARBA" id="ARBA00023136"/>
    </source>
</evidence>
<evidence type="ECO:0000313" key="16">
    <source>
        <dbReference type="Proteomes" id="UP000002627"/>
    </source>
</evidence>
<evidence type="ECO:0000256" key="7">
    <source>
        <dbReference type="ARBA" id="ARBA00022692"/>
    </source>
</evidence>
<dbReference type="AlphaFoldDB" id="D0R5W0"/>
<feature type="transmembrane region" description="Helical" evidence="12">
    <location>
        <begin position="33"/>
        <end position="52"/>
    </location>
</feature>
<keyword evidence="5" id="KW-0808">Transferase</keyword>
<proteinExistence type="predicted"/>
<dbReference type="PROSITE" id="PS51093">
    <property type="entry name" value="PTS_EIIA_TYPE_1"/>
    <property type="match status" value="1"/>
</dbReference>
<evidence type="ECO:0000259" key="14">
    <source>
        <dbReference type="PROSITE" id="PS51098"/>
    </source>
</evidence>
<evidence type="ECO:0000256" key="3">
    <source>
        <dbReference type="ARBA" id="ARBA00022475"/>
    </source>
</evidence>
<dbReference type="GO" id="GO:0016301">
    <property type="term" value="F:kinase activity"/>
    <property type="evidence" value="ECO:0007669"/>
    <property type="project" value="UniProtKB-KW"/>
</dbReference>
<dbReference type="GO" id="GO:0008982">
    <property type="term" value="F:protein-N(PI)-phosphohistidine-sugar phosphotransferase activity"/>
    <property type="evidence" value="ECO:0007669"/>
    <property type="project" value="InterPro"/>
</dbReference>
<dbReference type="Pfam" id="PF00367">
    <property type="entry name" value="PTS_EIIB"/>
    <property type="match status" value="1"/>
</dbReference>
<dbReference type="InterPro" id="IPR001996">
    <property type="entry name" value="PTS_IIB_1"/>
</dbReference>
<evidence type="ECO:0000259" key="13">
    <source>
        <dbReference type="PROSITE" id="PS51093"/>
    </source>
</evidence>
<evidence type="ECO:0000256" key="5">
    <source>
        <dbReference type="ARBA" id="ARBA00022679"/>
    </source>
</evidence>
<dbReference type="PANTHER" id="PTHR45008">
    <property type="entry name" value="PTS SYSTEM GLUCOSE-SPECIFIC EIIA COMPONENT"/>
    <property type="match status" value="1"/>
</dbReference>
<dbReference type="PROSITE" id="PS51098">
    <property type="entry name" value="PTS_EIIB_TYPE_1"/>
    <property type="match status" value="1"/>
</dbReference>
<dbReference type="Pfam" id="PF00358">
    <property type="entry name" value="PTS_EIIA_1"/>
    <property type="match status" value="1"/>
</dbReference>
<dbReference type="CDD" id="cd00212">
    <property type="entry name" value="PTS_IIB_glc"/>
    <property type="match status" value="1"/>
</dbReference>
<evidence type="ECO:0000313" key="15">
    <source>
        <dbReference type="EMBL" id="CAX67473.1"/>
    </source>
</evidence>
<dbReference type="InterPro" id="IPR001127">
    <property type="entry name" value="PTS_EIIA_1_perm"/>
</dbReference>
<evidence type="ECO:0000256" key="11">
    <source>
        <dbReference type="PROSITE-ProRule" id="PRU00421"/>
    </source>
</evidence>
<keyword evidence="16" id="KW-1185">Reference proteome</keyword>
<name>D0R5W0_LACJF</name>
<dbReference type="NCBIfam" id="TIGR00826">
    <property type="entry name" value="EIIB_glc"/>
    <property type="match status" value="1"/>
</dbReference>
<evidence type="ECO:0000256" key="4">
    <source>
        <dbReference type="ARBA" id="ARBA00022597"/>
    </source>
</evidence>
<dbReference type="SUPFAM" id="SSF55604">
    <property type="entry name" value="Glucose permease domain IIB"/>
    <property type="match status" value="1"/>
</dbReference>
<evidence type="ECO:0000256" key="9">
    <source>
        <dbReference type="ARBA" id="ARBA00022989"/>
    </source>
</evidence>